<dbReference type="Pfam" id="PF00528">
    <property type="entry name" value="BPD_transp_1"/>
    <property type="match status" value="1"/>
</dbReference>
<keyword evidence="12" id="KW-1185">Reference proteome</keyword>
<dbReference type="NCBIfam" id="TIGR01581">
    <property type="entry name" value="Mo_ABC_porter"/>
    <property type="match status" value="1"/>
</dbReference>
<keyword evidence="4 9" id="KW-0812">Transmembrane</keyword>
<dbReference type="GO" id="GO:0015419">
    <property type="term" value="F:ABC-type sulfate transporter activity"/>
    <property type="evidence" value="ECO:0007669"/>
    <property type="project" value="InterPro"/>
</dbReference>
<keyword evidence="7 9" id="KW-0472">Membrane</keyword>
<comment type="similarity">
    <text evidence="9">Belongs to the binding-protein-dependent transport system permease family.</text>
</comment>
<dbReference type="CDD" id="cd06261">
    <property type="entry name" value="TM_PBP2"/>
    <property type="match status" value="1"/>
</dbReference>
<evidence type="ECO:0000256" key="8">
    <source>
        <dbReference type="ARBA" id="ARBA00025323"/>
    </source>
</evidence>
<dbReference type="AlphaFoldDB" id="A0A1I0RU56"/>
<dbReference type="PANTHER" id="PTHR30406:SF8">
    <property type="entry name" value="SULFATE TRANSPORT SYSTEM PERMEASE PROTEIN CYST"/>
    <property type="match status" value="1"/>
</dbReference>
<evidence type="ECO:0000256" key="1">
    <source>
        <dbReference type="ARBA" id="ARBA00004141"/>
    </source>
</evidence>
<evidence type="ECO:0000256" key="3">
    <source>
        <dbReference type="ARBA" id="ARBA00022448"/>
    </source>
</evidence>
<dbReference type="InterPro" id="IPR006469">
    <property type="entry name" value="NifC_ABC_porter"/>
</dbReference>
<protein>
    <submittedName>
        <fullName evidence="11">Molybdate transport system permease protein</fullName>
    </submittedName>
</protein>
<evidence type="ECO:0000256" key="4">
    <source>
        <dbReference type="ARBA" id="ARBA00022692"/>
    </source>
</evidence>
<evidence type="ECO:0000313" key="11">
    <source>
        <dbReference type="EMBL" id="SEW44755.1"/>
    </source>
</evidence>
<keyword evidence="3 9" id="KW-0813">Transport</keyword>
<feature type="transmembrane region" description="Helical" evidence="9">
    <location>
        <begin position="134"/>
        <end position="152"/>
    </location>
</feature>
<evidence type="ECO:0000313" key="12">
    <source>
        <dbReference type="Proteomes" id="UP000199701"/>
    </source>
</evidence>
<organism evidence="11 12">
    <name type="scientific">[Clostridium] fimetarium</name>
    <dbReference type="NCBI Taxonomy" id="99656"/>
    <lineage>
        <taxon>Bacteria</taxon>
        <taxon>Bacillati</taxon>
        <taxon>Bacillota</taxon>
        <taxon>Clostridia</taxon>
        <taxon>Lachnospirales</taxon>
        <taxon>Lachnospiraceae</taxon>
    </lineage>
</organism>
<dbReference type="STRING" id="99656.SAMN05421659_12314"/>
<evidence type="ECO:0000256" key="6">
    <source>
        <dbReference type="ARBA" id="ARBA00023032"/>
    </source>
</evidence>
<evidence type="ECO:0000259" key="10">
    <source>
        <dbReference type="PROSITE" id="PS50928"/>
    </source>
</evidence>
<comment type="subunit">
    <text evidence="2">The complex is composed of two ATP-binding proteins (CysA), two transmembrane proteins (CysT and CysW) and a solute-binding protein (CysP).</text>
</comment>
<evidence type="ECO:0000256" key="5">
    <source>
        <dbReference type="ARBA" id="ARBA00022989"/>
    </source>
</evidence>
<sequence length="270" mass="30025">MKIKRRNVHFFKVICYFITILVTLFIGAVILSILIKGLPTLKTALLNEETQFSIKMSLYTSSISTLICIAVSIPVAYTITRTDFFLNKICCLIIGLPLVLPYLVLGLCLLIVFSSPLGKMLKEMGFPVVFNKNGIIMAHIIVNLPFCINLMITAFSQVNKRLEFIAGTLGASSFRQFITITLPIAKKSILSTMILTWSRALGEFGATLMLVGCTRMKTETLPTNIYLNISVGNNDMAMASAIILLMISTVMHGLIFLLNHNRVAYNRMEV</sequence>
<dbReference type="PANTHER" id="PTHR30406">
    <property type="entry name" value="SULFATE TRANSPORT SYSTEM PERMEASE PROTEIN"/>
    <property type="match status" value="1"/>
</dbReference>
<feature type="transmembrane region" description="Helical" evidence="9">
    <location>
        <begin position="12"/>
        <end position="38"/>
    </location>
</feature>
<dbReference type="Gene3D" id="1.10.3720.10">
    <property type="entry name" value="MetI-like"/>
    <property type="match status" value="1"/>
</dbReference>
<reference evidence="11 12" key="1">
    <citation type="submission" date="2016-10" db="EMBL/GenBank/DDBJ databases">
        <authorList>
            <person name="de Groot N.N."/>
        </authorList>
    </citation>
    <scope>NUCLEOTIDE SEQUENCE [LARGE SCALE GENOMIC DNA]</scope>
    <source>
        <strain evidence="11 12">DSM 9179</strain>
    </source>
</reference>
<dbReference type="EMBL" id="FOJI01000023">
    <property type="protein sequence ID" value="SEW44755.1"/>
    <property type="molecule type" value="Genomic_DNA"/>
</dbReference>
<evidence type="ECO:0000256" key="9">
    <source>
        <dbReference type="RuleBase" id="RU363032"/>
    </source>
</evidence>
<feature type="domain" description="ABC transmembrane type-1" evidence="10">
    <location>
        <begin position="54"/>
        <end position="255"/>
    </location>
</feature>
<dbReference type="SUPFAM" id="SSF161098">
    <property type="entry name" value="MetI-like"/>
    <property type="match status" value="1"/>
</dbReference>
<name>A0A1I0RU56_9FIRM</name>
<dbReference type="OrthoDB" id="9795403at2"/>
<dbReference type="InterPro" id="IPR005667">
    <property type="entry name" value="Sulph_transpt2"/>
</dbReference>
<feature type="transmembrane region" description="Helical" evidence="9">
    <location>
        <begin position="236"/>
        <end position="258"/>
    </location>
</feature>
<gene>
    <name evidence="11" type="ORF">SAMN05421659_12314</name>
</gene>
<dbReference type="InterPro" id="IPR035906">
    <property type="entry name" value="MetI-like_sf"/>
</dbReference>
<dbReference type="GO" id="GO:0005886">
    <property type="term" value="C:plasma membrane"/>
    <property type="evidence" value="ECO:0007669"/>
    <property type="project" value="UniProtKB-SubCell"/>
</dbReference>
<proteinExistence type="inferred from homology"/>
<evidence type="ECO:0000256" key="2">
    <source>
        <dbReference type="ARBA" id="ARBA00011779"/>
    </source>
</evidence>
<keyword evidence="5 9" id="KW-1133">Transmembrane helix</keyword>
<comment type="subcellular location">
    <subcellularLocation>
        <location evidence="9">Cell membrane</location>
        <topology evidence="9">Multi-pass membrane protein</topology>
    </subcellularLocation>
    <subcellularLocation>
        <location evidence="1">Membrane</location>
        <topology evidence="1">Multi-pass membrane protein</topology>
    </subcellularLocation>
</comment>
<dbReference type="InterPro" id="IPR000515">
    <property type="entry name" value="MetI-like"/>
</dbReference>
<feature type="transmembrane region" description="Helical" evidence="9">
    <location>
        <begin position="89"/>
        <end position="114"/>
    </location>
</feature>
<feature type="transmembrane region" description="Helical" evidence="9">
    <location>
        <begin position="164"/>
        <end position="185"/>
    </location>
</feature>
<comment type="function">
    <text evidence="8">Part of the ABC transporter complex CysAWTP (TC 3.A.1.6.1) involved in sulfate/thiosulfate import. Probably responsible for the translocation of the substrate across the membrane.</text>
</comment>
<feature type="transmembrane region" description="Helical" evidence="9">
    <location>
        <begin position="58"/>
        <end position="77"/>
    </location>
</feature>
<accession>A0A1I0RU56</accession>
<dbReference type="PROSITE" id="PS50928">
    <property type="entry name" value="ABC_TM1"/>
    <property type="match status" value="1"/>
</dbReference>
<keyword evidence="6" id="KW-0764">Sulfate transport</keyword>
<dbReference type="Proteomes" id="UP000199701">
    <property type="component" value="Unassembled WGS sequence"/>
</dbReference>
<evidence type="ECO:0000256" key="7">
    <source>
        <dbReference type="ARBA" id="ARBA00023136"/>
    </source>
</evidence>